<evidence type="ECO:0000256" key="4">
    <source>
        <dbReference type="ARBA" id="ARBA00048391"/>
    </source>
</evidence>
<feature type="domain" description="Methyltransferase small" evidence="6">
    <location>
        <begin position="101"/>
        <end position="193"/>
    </location>
</feature>
<dbReference type="Pfam" id="PF05175">
    <property type="entry name" value="MTS"/>
    <property type="match status" value="1"/>
</dbReference>
<keyword evidence="3 5" id="KW-0949">S-adenosyl-L-methionine</keyword>
<dbReference type="PANTHER" id="PTHR18895:SF74">
    <property type="entry name" value="MTRF1L RELEASE FACTOR GLUTAMINE METHYLTRANSFERASE"/>
    <property type="match status" value="1"/>
</dbReference>
<evidence type="ECO:0000259" key="6">
    <source>
        <dbReference type="Pfam" id="PF05175"/>
    </source>
</evidence>
<feature type="binding site" evidence="5">
    <location>
        <begin position="119"/>
        <end position="123"/>
    </location>
    <ligand>
        <name>S-adenosyl-L-methionine</name>
        <dbReference type="ChEBI" id="CHEBI:59789"/>
    </ligand>
</feature>
<dbReference type="Gene3D" id="3.40.50.150">
    <property type="entry name" value="Vaccinia Virus protein VP39"/>
    <property type="match status" value="1"/>
</dbReference>
<dbReference type="InterPro" id="IPR007848">
    <property type="entry name" value="Small_mtfrase_dom"/>
</dbReference>
<feature type="binding site" evidence="5">
    <location>
        <position position="142"/>
    </location>
    <ligand>
        <name>S-adenosyl-L-methionine</name>
        <dbReference type="ChEBI" id="CHEBI:59789"/>
    </ligand>
</feature>
<dbReference type="NCBIfam" id="TIGR00536">
    <property type="entry name" value="hemK_fam"/>
    <property type="match status" value="1"/>
</dbReference>
<gene>
    <name evidence="5 8" type="primary">prmC</name>
    <name evidence="8" type="ORF">ENV35_02740</name>
</gene>
<dbReference type="InterPro" id="IPR004556">
    <property type="entry name" value="HemK-like"/>
</dbReference>
<comment type="catalytic activity">
    <reaction evidence="4 5">
        <text>L-glutaminyl-[peptide chain release factor] + S-adenosyl-L-methionine = N(5)-methyl-L-glutaminyl-[peptide chain release factor] + S-adenosyl-L-homocysteine + H(+)</text>
        <dbReference type="Rhea" id="RHEA:42896"/>
        <dbReference type="Rhea" id="RHEA-COMP:10271"/>
        <dbReference type="Rhea" id="RHEA-COMP:10272"/>
        <dbReference type="ChEBI" id="CHEBI:15378"/>
        <dbReference type="ChEBI" id="CHEBI:30011"/>
        <dbReference type="ChEBI" id="CHEBI:57856"/>
        <dbReference type="ChEBI" id="CHEBI:59789"/>
        <dbReference type="ChEBI" id="CHEBI:61891"/>
        <dbReference type="EC" id="2.1.1.297"/>
    </reaction>
</comment>
<dbReference type="PANTHER" id="PTHR18895">
    <property type="entry name" value="HEMK METHYLTRANSFERASE"/>
    <property type="match status" value="1"/>
</dbReference>
<keyword evidence="2 5" id="KW-0808">Transferase</keyword>
<feature type="binding site" evidence="5">
    <location>
        <position position="188"/>
    </location>
    <ligand>
        <name>S-adenosyl-L-methionine</name>
        <dbReference type="ChEBI" id="CHEBI:59789"/>
    </ligand>
</feature>
<dbReference type="InterPro" id="IPR050320">
    <property type="entry name" value="N5-glutamine_MTase"/>
</dbReference>
<dbReference type="AlphaFoldDB" id="A0A7C3SMY0"/>
<comment type="similarity">
    <text evidence="5">Belongs to the protein N5-glutamine methyltransferase family. PrmC subfamily.</text>
</comment>
<dbReference type="CDD" id="cd02440">
    <property type="entry name" value="AdoMet_MTases"/>
    <property type="match status" value="1"/>
</dbReference>
<dbReference type="Pfam" id="PF17827">
    <property type="entry name" value="PrmC_N"/>
    <property type="match status" value="1"/>
</dbReference>
<protein>
    <recommendedName>
        <fullName evidence="5">Release factor glutamine methyltransferase</fullName>
        <shortName evidence="5">RF MTase</shortName>
        <ecNumber evidence="5">2.1.1.297</ecNumber>
    </recommendedName>
    <alternativeName>
        <fullName evidence="5">N5-glutamine methyltransferase PrmC</fullName>
    </alternativeName>
    <alternativeName>
        <fullName evidence="5">Protein-(glutamine-N5) MTase PrmC</fullName>
    </alternativeName>
    <alternativeName>
        <fullName evidence="5">Protein-glutamine N-methyltransferase PrmC</fullName>
    </alternativeName>
</protein>
<dbReference type="InterPro" id="IPR029063">
    <property type="entry name" value="SAM-dependent_MTases_sf"/>
</dbReference>
<dbReference type="GO" id="GO:0102559">
    <property type="term" value="F:peptide chain release factor N(5)-glutamine methyltransferase activity"/>
    <property type="evidence" value="ECO:0007669"/>
    <property type="project" value="UniProtKB-EC"/>
</dbReference>
<sequence>MQALREVLIWLKRELEDIDPDSAYLEAELLISYVLNKDRSFIYTVDFIEEEKIKEIKKLLDFRKKGIPINYILKKKFFYDYEFFTDTGVLIPRNETELLVDVVIDTIKSYSFEKIVDIGVGSGNLAVTLAKKVDKLTIYACDISPNALKIAKINAQKHGVIDRIKFFLGPYLYPITMRNLQFDLIISNPPYIASWEMPFLQKEVKREPWEALYGGWNGCIFYEDIFKEFKKMDKGIFIFEISPFIYNDLVKLINKTFSKIEFYVYKDLSQKNRVIKLIW</sequence>
<dbReference type="EMBL" id="DTGA01000062">
    <property type="protein sequence ID" value="HGB30779.1"/>
    <property type="molecule type" value="Genomic_DNA"/>
</dbReference>
<proteinExistence type="inferred from homology"/>
<dbReference type="GO" id="GO:0032259">
    <property type="term" value="P:methylation"/>
    <property type="evidence" value="ECO:0007669"/>
    <property type="project" value="UniProtKB-KW"/>
</dbReference>
<name>A0A7C3SMY0_9BACT</name>
<feature type="binding site" evidence="5">
    <location>
        <begin position="188"/>
        <end position="191"/>
    </location>
    <ligand>
        <name>substrate</name>
    </ligand>
</feature>
<dbReference type="PROSITE" id="PS00092">
    <property type="entry name" value="N6_MTASE"/>
    <property type="match status" value="1"/>
</dbReference>
<dbReference type="GO" id="GO:0003676">
    <property type="term" value="F:nucleic acid binding"/>
    <property type="evidence" value="ECO:0007669"/>
    <property type="project" value="InterPro"/>
</dbReference>
<dbReference type="InterPro" id="IPR040758">
    <property type="entry name" value="PrmC_N"/>
</dbReference>
<evidence type="ECO:0000256" key="1">
    <source>
        <dbReference type="ARBA" id="ARBA00022603"/>
    </source>
</evidence>
<dbReference type="HAMAP" id="MF_02126">
    <property type="entry name" value="RF_methyltr_PrmC"/>
    <property type="match status" value="1"/>
</dbReference>
<evidence type="ECO:0000256" key="2">
    <source>
        <dbReference type="ARBA" id="ARBA00022679"/>
    </source>
</evidence>
<reference evidence="8" key="1">
    <citation type="journal article" date="2020" name="mSystems">
        <title>Genome- and Community-Level Interaction Insights into Carbon Utilization and Element Cycling Functions of Hydrothermarchaeota in Hydrothermal Sediment.</title>
        <authorList>
            <person name="Zhou Z."/>
            <person name="Liu Y."/>
            <person name="Xu W."/>
            <person name="Pan J."/>
            <person name="Luo Z.H."/>
            <person name="Li M."/>
        </authorList>
    </citation>
    <scope>NUCLEOTIDE SEQUENCE [LARGE SCALE GENOMIC DNA]</scope>
    <source>
        <strain evidence="8">SpSt-751</strain>
    </source>
</reference>
<organism evidence="8">
    <name type="scientific">Dictyoglomus turgidum</name>
    <dbReference type="NCBI Taxonomy" id="513050"/>
    <lineage>
        <taxon>Bacteria</taxon>
        <taxon>Pseudomonadati</taxon>
        <taxon>Dictyoglomota</taxon>
        <taxon>Dictyoglomia</taxon>
        <taxon>Dictyoglomales</taxon>
        <taxon>Dictyoglomaceae</taxon>
        <taxon>Dictyoglomus</taxon>
    </lineage>
</organism>
<dbReference type="NCBIfam" id="TIGR03534">
    <property type="entry name" value="RF_mod_PrmC"/>
    <property type="match status" value="1"/>
</dbReference>
<dbReference type="Gene3D" id="1.10.8.10">
    <property type="entry name" value="DNA helicase RuvA subunit, C-terminal domain"/>
    <property type="match status" value="1"/>
</dbReference>
<feature type="domain" description="Release factor glutamine methyltransferase N-terminal" evidence="7">
    <location>
        <begin position="6"/>
        <end position="73"/>
    </location>
</feature>
<accession>A0A7C3SMY0</accession>
<evidence type="ECO:0000256" key="3">
    <source>
        <dbReference type="ARBA" id="ARBA00022691"/>
    </source>
</evidence>
<evidence type="ECO:0000313" key="8">
    <source>
        <dbReference type="EMBL" id="HGB30779.1"/>
    </source>
</evidence>
<evidence type="ECO:0000256" key="5">
    <source>
        <dbReference type="HAMAP-Rule" id="MF_02126"/>
    </source>
</evidence>
<comment type="caution">
    <text evidence="8">The sequence shown here is derived from an EMBL/GenBank/DDBJ whole genome shotgun (WGS) entry which is preliminary data.</text>
</comment>
<dbReference type="InterPro" id="IPR019874">
    <property type="entry name" value="RF_methyltr_PrmC"/>
</dbReference>
<keyword evidence="1 5" id="KW-0489">Methyltransferase</keyword>
<comment type="caution">
    <text evidence="5">Lacks conserved residue(s) required for the propagation of feature annotation.</text>
</comment>
<dbReference type="EC" id="2.1.1.297" evidence="5"/>
<comment type="function">
    <text evidence="5">Methylates the class 1 translation termination release factors RF1/PrfA and RF2/PrfB on the glutamine residue of the universally conserved GGQ motif.</text>
</comment>
<dbReference type="SUPFAM" id="SSF53335">
    <property type="entry name" value="S-adenosyl-L-methionine-dependent methyltransferases"/>
    <property type="match status" value="1"/>
</dbReference>
<dbReference type="InterPro" id="IPR002052">
    <property type="entry name" value="DNA_methylase_N6_adenine_CS"/>
</dbReference>
<evidence type="ECO:0000259" key="7">
    <source>
        <dbReference type="Pfam" id="PF17827"/>
    </source>
</evidence>